<accession>A0A9D4QBY0</accession>
<organism evidence="3 4">
    <name type="scientific">Rhipicephalus sanguineus</name>
    <name type="common">Brown dog tick</name>
    <name type="synonym">Ixodes sanguineus</name>
    <dbReference type="NCBI Taxonomy" id="34632"/>
    <lineage>
        <taxon>Eukaryota</taxon>
        <taxon>Metazoa</taxon>
        <taxon>Ecdysozoa</taxon>
        <taxon>Arthropoda</taxon>
        <taxon>Chelicerata</taxon>
        <taxon>Arachnida</taxon>
        <taxon>Acari</taxon>
        <taxon>Parasitiformes</taxon>
        <taxon>Ixodida</taxon>
        <taxon>Ixodoidea</taxon>
        <taxon>Ixodidae</taxon>
        <taxon>Rhipicephalinae</taxon>
        <taxon>Rhipicephalus</taxon>
        <taxon>Rhipicephalus</taxon>
    </lineage>
</organism>
<gene>
    <name evidence="3" type="ORF">HPB52_018416</name>
</gene>
<dbReference type="VEuPathDB" id="VectorBase:RSAN_053817"/>
<comment type="caution">
    <text evidence="3">The sequence shown here is derived from an EMBL/GenBank/DDBJ whole genome shotgun (WGS) entry which is preliminary data.</text>
</comment>
<dbReference type="PANTHER" id="PTHR12243">
    <property type="entry name" value="MADF DOMAIN TRANSCRIPTION FACTOR"/>
    <property type="match status" value="1"/>
</dbReference>
<dbReference type="InterPro" id="IPR006578">
    <property type="entry name" value="MADF-dom"/>
</dbReference>
<sequence length="402" mass="44509">MDTSSTESRNQRWTSDKETRLIGLYERHRLLWDSRHPHYRDRDRRERAMSNIAQGLQDEFDVVSVKNKIKWLRDYFVKELKRELGVTVKKSSYQMPPSRGYVSRWEHFHKWDFLRGIFSADLCSSSTANGSHSENQRDSRDKRPPIPIGESEEAEKPPSAQDFSSDDSRPQTPSATPKKDAASDPAPVTVHVCEPCTPSHSSNTSTPSSLVNGTRRSEDREPAPTSQKQGEIVVPAFRLPSSDDTKGRDSPAGSLDGTKHGQSNEPGVADVDDTPSVDPFTLFVIWQLRQMSPYQRDLAMLRIRQELFEAKYTADPSVAAEGTAHSSALGGVACFRATEGQQATIATEGQQATITHQSRTACTGRPQSPILTAYVDSSSTTETTAGTKADSVCSRNVEASFS</sequence>
<feature type="domain" description="MADF" evidence="2">
    <location>
        <begin position="20"/>
        <end position="119"/>
    </location>
</feature>
<feature type="region of interest" description="Disordered" evidence="1">
    <location>
        <begin position="125"/>
        <end position="274"/>
    </location>
</feature>
<dbReference type="InterPro" id="IPR039353">
    <property type="entry name" value="TF_Adf1"/>
</dbReference>
<dbReference type="Proteomes" id="UP000821837">
    <property type="component" value="Chromosome 11"/>
</dbReference>
<evidence type="ECO:0000256" key="1">
    <source>
        <dbReference type="SAM" id="MobiDB-lite"/>
    </source>
</evidence>
<evidence type="ECO:0000259" key="2">
    <source>
        <dbReference type="PROSITE" id="PS51029"/>
    </source>
</evidence>
<evidence type="ECO:0000313" key="4">
    <source>
        <dbReference type="Proteomes" id="UP000821837"/>
    </source>
</evidence>
<reference evidence="3" key="2">
    <citation type="submission" date="2021-09" db="EMBL/GenBank/DDBJ databases">
        <authorList>
            <person name="Jia N."/>
            <person name="Wang J."/>
            <person name="Shi W."/>
            <person name="Du L."/>
            <person name="Sun Y."/>
            <person name="Zhan W."/>
            <person name="Jiang J."/>
            <person name="Wang Q."/>
            <person name="Zhang B."/>
            <person name="Ji P."/>
            <person name="Sakyi L.B."/>
            <person name="Cui X."/>
            <person name="Yuan T."/>
            <person name="Jiang B."/>
            <person name="Yang W."/>
            <person name="Lam T.T.-Y."/>
            <person name="Chang Q."/>
            <person name="Ding S."/>
            <person name="Wang X."/>
            <person name="Zhu J."/>
            <person name="Ruan X."/>
            <person name="Zhao L."/>
            <person name="Wei J."/>
            <person name="Que T."/>
            <person name="Du C."/>
            <person name="Cheng J."/>
            <person name="Dai P."/>
            <person name="Han X."/>
            <person name="Huang E."/>
            <person name="Gao Y."/>
            <person name="Liu J."/>
            <person name="Shao H."/>
            <person name="Ye R."/>
            <person name="Li L."/>
            <person name="Wei W."/>
            <person name="Wang X."/>
            <person name="Wang C."/>
            <person name="Huo Q."/>
            <person name="Li W."/>
            <person name="Guo W."/>
            <person name="Chen H."/>
            <person name="Chen S."/>
            <person name="Zhou L."/>
            <person name="Zhou L."/>
            <person name="Ni X."/>
            <person name="Tian J."/>
            <person name="Zhou Y."/>
            <person name="Sheng Y."/>
            <person name="Liu T."/>
            <person name="Pan Y."/>
            <person name="Xia L."/>
            <person name="Li J."/>
            <person name="Zhao F."/>
            <person name="Cao W."/>
        </authorList>
    </citation>
    <scope>NUCLEOTIDE SEQUENCE</scope>
    <source>
        <strain evidence="3">Rsan-2018</strain>
        <tissue evidence="3">Larvae</tissue>
    </source>
</reference>
<evidence type="ECO:0000313" key="3">
    <source>
        <dbReference type="EMBL" id="KAH7972878.1"/>
    </source>
</evidence>
<dbReference type="PANTHER" id="PTHR12243:SF68">
    <property type="entry name" value="MADF DOMAIN-CONTAINING PROTEIN"/>
    <property type="match status" value="1"/>
</dbReference>
<keyword evidence="4" id="KW-1185">Reference proteome</keyword>
<feature type="compositionally biased region" description="Basic and acidic residues" evidence="1">
    <location>
        <begin position="134"/>
        <end position="144"/>
    </location>
</feature>
<name>A0A9D4QBY0_RHISA</name>
<dbReference type="PROSITE" id="PS51029">
    <property type="entry name" value="MADF"/>
    <property type="match status" value="1"/>
</dbReference>
<dbReference type="AlphaFoldDB" id="A0A9D4QBY0"/>
<protein>
    <recommendedName>
        <fullName evidence="2">MADF domain-containing protein</fullName>
    </recommendedName>
</protein>
<dbReference type="EMBL" id="JABSTV010001247">
    <property type="protein sequence ID" value="KAH7972878.1"/>
    <property type="molecule type" value="Genomic_DNA"/>
</dbReference>
<proteinExistence type="predicted"/>
<dbReference type="Pfam" id="PF10545">
    <property type="entry name" value="MADF_DNA_bdg"/>
    <property type="match status" value="1"/>
</dbReference>
<reference evidence="3" key="1">
    <citation type="journal article" date="2020" name="Cell">
        <title>Large-Scale Comparative Analyses of Tick Genomes Elucidate Their Genetic Diversity and Vector Capacities.</title>
        <authorList>
            <consortium name="Tick Genome and Microbiome Consortium (TIGMIC)"/>
            <person name="Jia N."/>
            <person name="Wang J."/>
            <person name="Shi W."/>
            <person name="Du L."/>
            <person name="Sun Y."/>
            <person name="Zhan W."/>
            <person name="Jiang J.F."/>
            <person name="Wang Q."/>
            <person name="Zhang B."/>
            <person name="Ji P."/>
            <person name="Bell-Sakyi L."/>
            <person name="Cui X.M."/>
            <person name="Yuan T.T."/>
            <person name="Jiang B.G."/>
            <person name="Yang W.F."/>
            <person name="Lam T.T."/>
            <person name="Chang Q.C."/>
            <person name="Ding S.J."/>
            <person name="Wang X.J."/>
            <person name="Zhu J.G."/>
            <person name="Ruan X.D."/>
            <person name="Zhao L."/>
            <person name="Wei J.T."/>
            <person name="Ye R.Z."/>
            <person name="Que T.C."/>
            <person name="Du C.H."/>
            <person name="Zhou Y.H."/>
            <person name="Cheng J.X."/>
            <person name="Dai P.F."/>
            <person name="Guo W.B."/>
            <person name="Han X.H."/>
            <person name="Huang E.J."/>
            <person name="Li L.F."/>
            <person name="Wei W."/>
            <person name="Gao Y.C."/>
            <person name="Liu J.Z."/>
            <person name="Shao H.Z."/>
            <person name="Wang X."/>
            <person name="Wang C.C."/>
            <person name="Yang T.C."/>
            <person name="Huo Q.B."/>
            <person name="Li W."/>
            <person name="Chen H.Y."/>
            <person name="Chen S.E."/>
            <person name="Zhou L.G."/>
            <person name="Ni X.B."/>
            <person name="Tian J.H."/>
            <person name="Sheng Y."/>
            <person name="Liu T."/>
            <person name="Pan Y.S."/>
            <person name="Xia L.Y."/>
            <person name="Li J."/>
            <person name="Zhao F."/>
            <person name="Cao W.C."/>
        </authorList>
    </citation>
    <scope>NUCLEOTIDE SEQUENCE</scope>
    <source>
        <strain evidence="3">Rsan-2018</strain>
    </source>
</reference>
<dbReference type="SMART" id="SM00595">
    <property type="entry name" value="MADF"/>
    <property type="match status" value="1"/>
</dbReference>
<feature type="compositionally biased region" description="Low complexity" evidence="1">
    <location>
        <begin position="195"/>
        <end position="209"/>
    </location>
</feature>